<dbReference type="EMBL" id="LAZR01004092">
    <property type="protein sequence ID" value="KKN11873.1"/>
    <property type="molecule type" value="Genomic_DNA"/>
</dbReference>
<evidence type="ECO:0000313" key="1">
    <source>
        <dbReference type="EMBL" id="KKN11873.1"/>
    </source>
</evidence>
<accession>A0A0F9R326</accession>
<organism evidence="1">
    <name type="scientific">marine sediment metagenome</name>
    <dbReference type="NCBI Taxonomy" id="412755"/>
    <lineage>
        <taxon>unclassified sequences</taxon>
        <taxon>metagenomes</taxon>
        <taxon>ecological metagenomes</taxon>
    </lineage>
</organism>
<dbReference type="AlphaFoldDB" id="A0A0F9R326"/>
<comment type="caution">
    <text evidence="1">The sequence shown here is derived from an EMBL/GenBank/DDBJ whole genome shotgun (WGS) entry which is preliminary data.</text>
</comment>
<protein>
    <submittedName>
        <fullName evidence="1">Uncharacterized protein</fullName>
    </submittedName>
</protein>
<name>A0A0F9R326_9ZZZZ</name>
<sequence>MNKHVVTLEFPDVDSLKAFWLYFINNGGPEIGEAINVRGHVVSYDWDSRTKTIVFSKDHS</sequence>
<gene>
    <name evidence="1" type="ORF">LCGC14_1022200</name>
</gene>
<proteinExistence type="predicted"/>
<reference evidence="1" key="1">
    <citation type="journal article" date="2015" name="Nature">
        <title>Complex archaea that bridge the gap between prokaryotes and eukaryotes.</title>
        <authorList>
            <person name="Spang A."/>
            <person name="Saw J.H."/>
            <person name="Jorgensen S.L."/>
            <person name="Zaremba-Niedzwiedzka K."/>
            <person name="Martijn J."/>
            <person name="Lind A.E."/>
            <person name="van Eijk R."/>
            <person name="Schleper C."/>
            <person name="Guy L."/>
            <person name="Ettema T.J."/>
        </authorList>
    </citation>
    <scope>NUCLEOTIDE SEQUENCE</scope>
</reference>